<dbReference type="InterPro" id="IPR019734">
    <property type="entry name" value="TPR_rpt"/>
</dbReference>
<dbReference type="Gene3D" id="1.25.40.10">
    <property type="entry name" value="Tetratricopeptide repeat domain"/>
    <property type="match status" value="2"/>
</dbReference>
<dbReference type="SUPFAM" id="SSF48452">
    <property type="entry name" value="TPR-like"/>
    <property type="match status" value="2"/>
</dbReference>
<dbReference type="Gene3D" id="1.10.10.60">
    <property type="entry name" value="Homeodomain-like"/>
    <property type="match status" value="2"/>
</dbReference>
<proteinExistence type="predicted"/>
<dbReference type="SMART" id="SM00342">
    <property type="entry name" value="HTH_ARAC"/>
    <property type="match status" value="1"/>
</dbReference>
<gene>
    <name evidence="7" type="ORF">ACFONJ_08970</name>
</gene>
<dbReference type="Proteomes" id="UP001595735">
    <property type="component" value="Unassembled WGS sequence"/>
</dbReference>
<feature type="chain" id="PRO_5046870667" evidence="5">
    <location>
        <begin position="25"/>
        <end position="577"/>
    </location>
</feature>
<keyword evidence="5" id="KW-0732">Signal</keyword>
<keyword evidence="3" id="KW-0175">Coiled coil</keyword>
<accession>A0ABV7XV37</accession>
<keyword evidence="2" id="KW-0802">TPR repeat</keyword>
<comment type="caution">
    <text evidence="7">The sequence shown here is derived from an EMBL/GenBank/DDBJ whole genome shotgun (WGS) entry which is preliminary data.</text>
</comment>
<evidence type="ECO:0000256" key="2">
    <source>
        <dbReference type="PROSITE-ProRule" id="PRU00339"/>
    </source>
</evidence>
<sequence length="577" mass="68736">MKQHFQFHFYKICILFFCIPLVSAQDLNSYGVKSSYSDLEMKIEALEKNPSEQWKYITYFIKKAKQQKNLPQLNHAYLLASFSKKGEEQIKYVDSTVAVAKKIKDNNLIGDSYLSLGMAYASNENYPKALDSYLKGYSYIQREHNQYLINNAKYQIATVKNYMGSYDEADQLFEASVSFFRQNHEKVKGTDYKYYYLYALINYIDNNTHIHQLKKNIDLINEGKSFIKENKNFQQYYPYFISAEGVNQYFEKNYTASIAKLNEALKLYNDNWKHLTNKFYLGMSYWKLDQKEKALPYFLELDKDYDDTGKLDPFFRPAFENLILYYRETGDIEKQLDYVNKLILLDKVFEKDYQYLSSTLNKEYDTKRLIDEKSALEKKIKWQHYMYLSLLVLGAVIIIILIVLLKKYYDRKRYFKNLYEGFLKGKEQVEESLLQEIQIEKEEPYYNELDINPLTVEKILTALSQFEDEKQFLKKETTLPLLAKKCGTNTSYLSKIINHYKHANFAEYLNNLRLEYIVNQWKTKRKTRYMSIQDIASKAGYNSTQAFAKNFQERYRIPPSYFLNRLSEEENKNVLNN</sequence>
<keyword evidence="4" id="KW-1133">Transmembrane helix</keyword>
<dbReference type="SMART" id="SM00028">
    <property type="entry name" value="TPR"/>
    <property type="match status" value="3"/>
</dbReference>
<evidence type="ECO:0000256" key="4">
    <source>
        <dbReference type="SAM" id="Phobius"/>
    </source>
</evidence>
<evidence type="ECO:0000256" key="1">
    <source>
        <dbReference type="ARBA" id="ARBA00023125"/>
    </source>
</evidence>
<feature type="transmembrane region" description="Helical" evidence="4">
    <location>
        <begin position="385"/>
        <end position="405"/>
    </location>
</feature>
<evidence type="ECO:0000259" key="6">
    <source>
        <dbReference type="PROSITE" id="PS01124"/>
    </source>
</evidence>
<keyword evidence="4" id="KW-0472">Membrane</keyword>
<dbReference type="EMBL" id="JBHRYO010000002">
    <property type="protein sequence ID" value="MFC3756093.1"/>
    <property type="molecule type" value="Genomic_DNA"/>
</dbReference>
<evidence type="ECO:0000313" key="7">
    <source>
        <dbReference type="EMBL" id="MFC3756093.1"/>
    </source>
</evidence>
<dbReference type="PROSITE" id="PS01124">
    <property type="entry name" value="HTH_ARAC_FAMILY_2"/>
    <property type="match status" value="1"/>
</dbReference>
<evidence type="ECO:0000313" key="8">
    <source>
        <dbReference type="Proteomes" id="UP001595735"/>
    </source>
</evidence>
<feature type="repeat" description="TPR" evidence="2">
    <location>
        <begin position="110"/>
        <end position="143"/>
    </location>
</feature>
<dbReference type="PANTHER" id="PTHR43280">
    <property type="entry name" value="ARAC-FAMILY TRANSCRIPTIONAL REGULATOR"/>
    <property type="match status" value="1"/>
</dbReference>
<dbReference type="Pfam" id="PF12833">
    <property type="entry name" value="HTH_18"/>
    <property type="match status" value="1"/>
</dbReference>
<feature type="domain" description="HTH araC/xylS-type" evidence="6">
    <location>
        <begin position="457"/>
        <end position="565"/>
    </location>
</feature>
<keyword evidence="8" id="KW-1185">Reference proteome</keyword>
<evidence type="ECO:0000256" key="5">
    <source>
        <dbReference type="SAM" id="SignalP"/>
    </source>
</evidence>
<feature type="coiled-coil region" evidence="3">
    <location>
        <begin position="423"/>
        <end position="476"/>
    </location>
</feature>
<protein>
    <submittedName>
        <fullName evidence="7">Helix-turn-helix domain-containing protein</fullName>
    </submittedName>
</protein>
<feature type="signal peptide" evidence="5">
    <location>
        <begin position="1"/>
        <end position="24"/>
    </location>
</feature>
<keyword evidence="1" id="KW-0238">DNA-binding</keyword>
<evidence type="ECO:0000256" key="3">
    <source>
        <dbReference type="SAM" id="Coils"/>
    </source>
</evidence>
<name>A0ABV7XV37_9FLAO</name>
<dbReference type="RefSeq" id="WP_290296334.1">
    <property type="nucleotide sequence ID" value="NZ_JAUFQR010000001.1"/>
</dbReference>
<dbReference type="InterPro" id="IPR011990">
    <property type="entry name" value="TPR-like_helical_dom_sf"/>
</dbReference>
<keyword evidence="4" id="KW-0812">Transmembrane</keyword>
<reference evidence="8" key="1">
    <citation type="journal article" date="2019" name="Int. J. Syst. Evol. Microbiol.">
        <title>The Global Catalogue of Microorganisms (GCM) 10K type strain sequencing project: providing services to taxonomists for standard genome sequencing and annotation.</title>
        <authorList>
            <consortium name="The Broad Institute Genomics Platform"/>
            <consortium name="The Broad Institute Genome Sequencing Center for Infectious Disease"/>
            <person name="Wu L."/>
            <person name="Ma J."/>
        </authorList>
    </citation>
    <scope>NUCLEOTIDE SEQUENCE [LARGE SCALE GENOMIC DNA]</scope>
    <source>
        <strain evidence="8">CECT 7798</strain>
    </source>
</reference>
<dbReference type="PANTHER" id="PTHR43280:SF34">
    <property type="entry name" value="ARAC-FAMILY TRANSCRIPTIONAL REGULATOR"/>
    <property type="match status" value="1"/>
</dbReference>
<dbReference type="InterPro" id="IPR018060">
    <property type="entry name" value="HTH_AraC"/>
</dbReference>
<dbReference type="PROSITE" id="PS50005">
    <property type="entry name" value="TPR"/>
    <property type="match status" value="1"/>
</dbReference>
<organism evidence="7 8">
    <name type="scientific">Chryseobacterium tructae</name>
    <dbReference type="NCBI Taxonomy" id="1037380"/>
    <lineage>
        <taxon>Bacteria</taxon>
        <taxon>Pseudomonadati</taxon>
        <taxon>Bacteroidota</taxon>
        <taxon>Flavobacteriia</taxon>
        <taxon>Flavobacteriales</taxon>
        <taxon>Weeksellaceae</taxon>
        <taxon>Chryseobacterium group</taxon>
        <taxon>Chryseobacterium</taxon>
    </lineage>
</organism>